<keyword evidence="4" id="KW-0804">Transcription</keyword>
<name>A0AAE1IJY3_9HYPO</name>
<accession>A0AAE1IJY3</accession>
<reference evidence="7" key="1">
    <citation type="submission" date="2023-11" db="EMBL/GenBank/DDBJ databases">
        <title>The genome sequences of three competitors of mushroom-forming fungi.</title>
        <authorList>
            <person name="Beijen E."/>
            <person name="Ohm R.A."/>
        </authorList>
    </citation>
    <scope>NUCLEOTIDE SEQUENCE</scope>
    <source>
        <strain evidence="7">CBS 100526</strain>
    </source>
</reference>
<evidence type="ECO:0000256" key="4">
    <source>
        <dbReference type="ARBA" id="ARBA00023163"/>
    </source>
</evidence>
<dbReference type="SUPFAM" id="SSF47113">
    <property type="entry name" value="Histone-fold"/>
    <property type="match status" value="1"/>
</dbReference>
<dbReference type="GO" id="GO:0000978">
    <property type="term" value="F:RNA polymerase II cis-regulatory region sequence-specific DNA binding"/>
    <property type="evidence" value="ECO:0007669"/>
    <property type="project" value="TreeGrafter"/>
</dbReference>
<dbReference type="Gene3D" id="1.10.20.10">
    <property type="entry name" value="Histone, subunit A"/>
    <property type="match status" value="1"/>
</dbReference>
<dbReference type="RefSeq" id="XP_062758078.1">
    <property type="nucleotide sequence ID" value="XM_062897257.1"/>
</dbReference>
<sequence length="249" mass="27254">MSDSPQSPPKDVDQGAQSPDEEGQMNDNQEPHSAGGTGYEFEGVKEQDRWLPIANGMSSSSPLRRHSRIMIACRMCETPRASKADKSDELDANIRNFAPVARIMKNALPDNAKIAKEAKECMQECVSEFISFITSEASEKCQQEKRKTVNGEDILFAMTSLGFENYAEALKVYLSKYREQQNQSNRDRVLENNNWGGAMIPGAEKTEPGTTSADYAPPEGTNPAEGGADPNYMYTSHAGHNGAGAGESY</sequence>
<dbReference type="PANTHER" id="PTHR11064:SF9">
    <property type="entry name" value="NUCLEAR TRANSCRIPTION FACTOR Y SUBUNIT BETA"/>
    <property type="match status" value="1"/>
</dbReference>
<dbReference type="PRINTS" id="PR00615">
    <property type="entry name" value="CCAATSUBUNTA"/>
</dbReference>
<evidence type="ECO:0000256" key="1">
    <source>
        <dbReference type="ARBA" id="ARBA00009053"/>
    </source>
</evidence>
<dbReference type="InterPro" id="IPR027113">
    <property type="entry name" value="Transc_fact_NFYB/HAP3"/>
</dbReference>
<evidence type="ECO:0000256" key="5">
    <source>
        <dbReference type="SAM" id="MobiDB-lite"/>
    </source>
</evidence>
<proteinExistence type="inferred from homology"/>
<keyword evidence="8" id="KW-1185">Reference proteome</keyword>
<dbReference type="InterPro" id="IPR003958">
    <property type="entry name" value="CBFA_NFYB_domain"/>
</dbReference>
<comment type="caution">
    <text evidence="7">The sequence shown here is derived from an EMBL/GenBank/DDBJ whole genome shotgun (WGS) entry which is preliminary data.</text>
</comment>
<dbReference type="GO" id="GO:0001228">
    <property type="term" value="F:DNA-binding transcription activator activity, RNA polymerase II-specific"/>
    <property type="evidence" value="ECO:0007669"/>
    <property type="project" value="InterPro"/>
</dbReference>
<feature type="domain" description="Transcription factor CBF/NF-Y/archaeal histone" evidence="6">
    <location>
        <begin position="98"/>
        <end position="158"/>
    </location>
</feature>
<dbReference type="AlphaFoldDB" id="A0AAE1IJY3"/>
<organism evidence="7 8">
    <name type="scientific">Trichoderma aggressivum f. europaeum</name>
    <dbReference type="NCBI Taxonomy" id="173218"/>
    <lineage>
        <taxon>Eukaryota</taxon>
        <taxon>Fungi</taxon>
        <taxon>Dikarya</taxon>
        <taxon>Ascomycota</taxon>
        <taxon>Pezizomycotina</taxon>
        <taxon>Sordariomycetes</taxon>
        <taxon>Hypocreomycetidae</taxon>
        <taxon>Hypocreales</taxon>
        <taxon>Hypocreaceae</taxon>
        <taxon>Trichoderma</taxon>
    </lineage>
</organism>
<evidence type="ECO:0000313" key="7">
    <source>
        <dbReference type="EMBL" id="KAK4078680.1"/>
    </source>
</evidence>
<keyword evidence="2" id="KW-0805">Transcription regulation</keyword>
<dbReference type="CDD" id="cd22907">
    <property type="entry name" value="HFD_NFYB"/>
    <property type="match status" value="1"/>
</dbReference>
<dbReference type="GO" id="GO:0046982">
    <property type="term" value="F:protein heterodimerization activity"/>
    <property type="evidence" value="ECO:0007669"/>
    <property type="project" value="InterPro"/>
</dbReference>
<dbReference type="InterPro" id="IPR009072">
    <property type="entry name" value="Histone-fold"/>
</dbReference>
<comment type="similarity">
    <text evidence="1">Belongs to the NFYB/HAP3 subunit family.</text>
</comment>
<keyword evidence="3" id="KW-0238">DNA-binding</keyword>
<gene>
    <name evidence="7" type="ORF">Triagg1_3011</name>
</gene>
<dbReference type="PROSITE" id="PS00685">
    <property type="entry name" value="NFYB_HAP3"/>
    <property type="match status" value="1"/>
</dbReference>
<evidence type="ECO:0000256" key="3">
    <source>
        <dbReference type="ARBA" id="ARBA00023125"/>
    </source>
</evidence>
<dbReference type="Proteomes" id="UP001273209">
    <property type="component" value="Unassembled WGS sequence"/>
</dbReference>
<evidence type="ECO:0000259" key="6">
    <source>
        <dbReference type="Pfam" id="PF00808"/>
    </source>
</evidence>
<dbReference type="EMBL" id="JAWRVG010000008">
    <property type="protein sequence ID" value="KAK4078680.1"/>
    <property type="molecule type" value="Genomic_DNA"/>
</dbReference>
<feature type="region of interest" description="Disordered" evidence="5">
    <location>
        <begin position="181"/>
        <end position="249"/>
    </location>
</feature>
<dbReference type="Pfam" id="PF00808">
    <property type="entry name" value="CBFD_NFYB_HMF"/>
    <property type="match status" value="1"/>
</dbReference>
<dbReference type="GeneID" id="87917162"/>
<feature type="region of interest" description="Disordered" evidence="5">
    <location>
        <begin position="1"/>
        <end position="45"/>
    </location>
</feature>
<dbReference type="PANTHER" id="PTHR11064">
    <property type="entry name" value="CCAAT-BINDING TRANSCRIPTION FACTOR-RELATED"/>
    <property type="match status" value="1"/>
</dbReference>
<protein>
    <submittedName>
        <fullName evidence="7">Transcriptional regulator family: Histone-like TF</fullName>
    </submittedName>
</protein>
<dbReference type="GO" id="GO:0016602">
    <property type="term" value="C:CCAAT-binding factor complex"/>
    <property type="evidence" value="ECO:0007669"/>
    <property type="project" value="InterPro"/>
</dbReference>
<evidence type="ECO:0000256" key="2">
    <source>
        <dbReference type="ARBA" id="ARBA00023015"/>
    </source>
</evidence>
<dbReference type="InterPro" id="IPR003956">
    <property type="entry name" value="Transcrpt_fac_NFYB/HAP3_CS"/>
</dbReference>
<evidence type="ECO:0000313" key="8">
    <source>
        <dbReference type="Proteomes" id="UP001273209"/>
    </source>
</evidence>